<gene>
    <name evidence="1" type="ORF">PXEA_LOCUS1059</name>
</gene>
<accession>A0A448WBE3</accession>
<proteinExistence type="predicted"/>
<dbReference type="Proteomes" id="UP000784294">
    <property type="component" value="Unassembled WGS sequence"/>
</dbReference>
<dbReference type="EMBL" id="CAAALY010002115">
    <property type="protein sequence ID" value="VEL07619.1"/>
    <property type="molecule type" value="Genomic_DNA"/>
</dbReference>
<organism evidence="1 2">
    <name type="scientific">Protopolystoma xenopodis</name>
    <dbReference type="NCBI Taxonomy" id="117903"/>
    <lineage>
        <taxon>Eukaryota</taxon>
        <taxon>Metazoa</taxon>
        <taxon>Spiralia</taxon>
        <taxon>Lophotrochozoa</taxon>
        <taxon>Platyhelminthes</taxon>
        <taxon>Monogenea</taxon>
        <taxon>Polyopisthocotylea</taxon>
        <taxon>Polystomatidea</taxon>
        <taxon>Polystomatidae</taxon>
        <taxon>Protopolystoma</taxon>
    </lineage>
</organism>
<name>A0A448WBE3_9PLAT</name>
<dbReference type="AlphaFoldDB" id="A0A448WBE3"/>
<reference evidence="1" key="1">
    <citation type="submission" date="2018-11" db="EMBL/GenBank/DDBJ databases">
        <authorList>
            <consortium name="Pathogen Informatics"/>
        </authorList>
    </citation>
    <scope>NUCLEOTIDE SEQUENCE</scope>
</reference>
<keyword evidence="2" id="KW-1185">Reference proteome</keyword>
<evidence type="ECO:0000313" key="1">
    <source>
        <dbReference type="EMBL" id="VEL07619.1"/>
    </source>
</evidence>
<evidence type="ECO:0000313" key="2">
    <source>
        <dbReference type="Proteomes" id="UP000784294"/>
    </source>
</evidence>
<comment type="caution">
    <text evidence="1">The sequence shown here is derived from an EMBL/GenBank/DDBJ whole genome shotgun (WGS) entry which is preliminary data.</text>
</comment>
<sequence length="113" mass="12783">MLPRHGSTPAWGVDKTDARSKLQSAGAWMRELLGNGNISSTHIIVRKFITSNDIGRIHYIYDRLTARPTEQPTTSTQLLEGFSWTPYFRIGTKMMQPNAPACIYSPLELELIF</sequence>
<protein>
    <submittedName>
        <fullName evidence="1">Uncharacterized protein</fullName>
    </submittedName>
</protein>